<proteinExistence type="predicted"/>
<feature type="transmembrane region" description="Helical" evidence="7">
    <location>
        <begin position="26"/>
        <end position="45"/>
    </location>
</feature>
<feature type="domain" description="L,D-TPase catalytic" evidence="8">
    <location>
        <begin position="354"/>
        <end position="479"/>
    </location>
</feature>
<comment type="pathway">
    <text evidence="1 6">Cell wall biogenesis; peptidoglycan biosynthesis.</text>
</comment>
<evidence type="ECO:0000313" key="10">
    <source>
        <dbReference type="Proteomes" id="UP000595691"/>
    </source>
</evidence>
<evidence type="ECO:0000259" key="8">
    <source>
        <dbReference type="PROSITE" id="PS52029"/>
    </source>
</evidence>
<dbReference type="InterPro" id="IPR005490">
    <property type="entry name" value="LD_TPept_cat_dom"/>
</dbReference>
<keyword evidence="5 6" id="KW-0961">Cell wall biogenesis/degradation</keyword>
<evidence type="ECO:0000256" key="6">
    <source>
        <dbReference type="PROSITE-ProRule" id="PRU01373"/>
    </source>
</evidence>
<dbReference type="InterPro" id="IPR038054">
    <property type="entry name" value="LD_TPept-like_central_sf"/>
</dbReference>
<sequence>MNALNEMEVINKKRSQRYKKPAKRKFIIIGIIFFIALLFAGMSFYQATRFNSQIKINSIEVGGLTADQVVNKLKTAELKNRVFIGKQQILDAKPTRMAFTAKDLPEIKKLLKSQWTLFPSFKKKNYSLIPKKTDKFRSEAMEKQIEKKLLAMNKNLKAPQDADAKLKQGKIVITDSKDGEQYDINGLLEEYKKQKYTSDIHLKPLLLKPIKKDSPIIKEKEKMLAYLLQQTVDYKVQDKVYPLKASELIKNASVSNDKKMTITTSDIKKKIDKINRSQSTLDKNFTFKTHSGKKISVKAEGYGWAINVEKETARIQKAFEKGDNSISASNIYGKGWSNEGIGYETTANHGIGNTYAEVSIAKQHIWIYKNGKLVVSTDVVTGKHSTGEDTSPGIWYILYKRTPYTLKGTAVGKGEYAVDVKYWAPFTNSGQGFHDAGWRKNWSKKAYLNEGSGGCVNTPPRIMKAVYDNLSTYDPVVVY</sequence>
<keyword evidence="3 6" id="KW-0133">Cell shape</keyword>
<dbReference type="Gene3D" id="3.10.20.800">
    <property type="match status" value="1"/>
</dbReference>
<keyword evidence="2" id="KW-0808">Transferase</keyword>
<evidence type="ECO:0000256" key="1">
    <source>
        <dbReference type="ARBA" id="ARBA00004752"/>
    </source>
</evidence>
<evidence type="ECO:0000256" key="7">
    <source>
        <dbReference type="SAM" id="Phobius"/>
    </source>
</evidence>
<evidence type="ECO:0000256" key="2">
    <source>
        <dbReference type="ARBA" id="ARBA00022679"/>
    </source>
</evidence>
<dbReference type="PROSITE" id="PS52029">
    <property type="entry name" value="LD_TPASE"/>
    <property type="match status" value="1"/>
</dbReference>
<keyword evidence="10" id="KW-1185">Reference proteome</keyword>
<gene>
    <name evidence="9" type="ORF">I5776_20940</name>
</gene>
<dbReference type="RefSeq" id="WP_202778397.1">
    <property type="nucleotide sequence ID" value="NZ_CP065425.1"/>
</dbReference>
<dbReference type="PANTHER" id="PTHR30582:SF33">
    <property type="entry name" value="EXPORTED PROTEIN"/>
    <property type="match status" value="1"/>
</dbReference>
<evidence type="ECO:0000256" key="4">
    <source>
        <dbReference type="ARBA" id="ARBA00022984"/>
    </source>
</evidence>
<evidence type="ECO:0000256" key="3">
    <source>
        <dbReference type="ARBA" id="ARBA00022960"/>
    </source>
</evidence>
<evidence type="ECO:0000313" key="9">
    <source>
        <dbReference type="EMBL" id="QQZ09388.1"/>
    </source>
</evidence>
<dbReference type="Pfam" id="PF12229">
    <property type="entry name" value="PG_binding_4"/>
    <property type="match status" value="1"/>
</dbReference>
<dbReference type="SUPFAM" id="SSF141523">
    <property type="entry name" value="L,D-transpeptidase catalytic domain-like"/>
    <property type="match status" value="1"/>
</dbReference>
<keyword evidence="4 6" id="KW-0573">Peptidoglycan synthesis</keyword>
<keyword evidence="7" id="KW-0472">Membrane</keyword>
<accession>A0ABX7E249</accession>
<keyword evidence="7" id="KW-0812">Transmembrane</keyword>
<keyword evidence="7" id="KW-1133">Transmembrane helix</keyword>
<name>A0ABX7E249_9BACI</name>
<dbReference type="Proteomes" id="UP000595691">
    <property type="component" value="Chromosome"/>
</dbReference>
<dbReference type="EMBL" id="CP065425">
    <property type="protein sequence ID" value="QQZ09388.1"/>
    <property type="molecule type" value="Genomic_DNA"/>
</dbReference>
<dbReference type="SUPFAM" id="SSF143985">
    <property type="entry name" value="L,D-transpeptidase pre-catalytic domain-like"/>
    <property type="match status" value="1"/>
</dbReference>
<dbReference type="Pfam" id="PF03734">
    <property type="entry name" value="YkuD"/>
    <property type="match status" value="1"/>
</dbReference>
<dbReference type="InterPro" id="IPR038063">
    <property type="entry name" value="Transpep_catalytic_dom"/>
</dbReference>
<organism evidence="9 10">
    <name type="scientific">Heyndrickxia vini</name>
    <dbReference type="NCBI Taxonomy" id="1476025"/>
    <lineage>
        <taxon>Bacteria</taxon>
        <taxon>Bacillati</taxon>
        <taxon>Bacillota</taxon>
        <taxon>Bacilli</taxon>
        <taxon>Bacillales</taxon>
        <taxon>Bacillaceae</taxon>
        <taxon>Heyndrickxia</taxon>
    </lineage>
</organism>
<feature type="active site" description="Nucleophile" evidence="6">
    <location>
        <position position="455"/>
    </location>
</feature>
<dbReference type="Gene3D" id="2.40.440.10">
    <property type="entry name" value="L,D-transpeptidase catalytic domain-like"/>
    <property type="match status" value="1"/>
</dbReference>
<dbReference type="InterPro" id="IPR050979">
    <property type="entry name" value="LD-transpeptidase"/>
</dbReference>
<dbReference type="PANTHER" id="PTHR30582">
    <property type="entry name" value="L,D-TRANSPEPTIDASE"/>
    <property type="match status" value="1"/>
</dbReference>
<dbReference type="InterPro" id="IPR022029">
    <property type="entry name" value="YoaR-like_PG-bd"/>
</dbReference>
<evidence type="ECO:0000256" key="5">
    <source>
        <dbReference type="ARBA" id="ARBA00023316"/>
    </source>
</evidence>
<feature type="active site" description="Proton donor/acceptor" evidence="6">
    <location>
        <position position="434"/>
    </location>
</feature>
<reference evidence="9 10" key="1">
    <citation type="submission" date="2020-11" db="EMBL/GenBank/DDBJ databases">
        <title>Taxonomic evaluation of the Bacillus sporothermodurans group of bacteria based on whole genome sequences.</title>
        <authorList>
            <person name="Fiedler G."/>
            <person name="Herbstmann A.-D."/>
            <person name="Doll E."/>
            <person name="Wenning M."/>
            <person name="Brinks E."/>
            <person name="Kabisch J."/>
            <person name="Breitenwieser F."/>
            <person name="Lappann M."/>
            <person name="Boehnlein C."/>
            <person name="Franz C."/>
        </authorList>
    </citation>
    <scope>NUCLEOTIDE SEQUENCE [LARGE SCALE GENOMIC DNA]</scope>
    <source>
        <strain evidence="9 10">JCM 19841</strain>
    </source>
</reference>
<dbReference type="CDD" id="cd16913">
    <property type="entry name" value="YkuD_like"/>
    <property type="match status" value="1"/>
</dbReference>
<protein>
    <submittedName>
        <fullName evidence="9">L,D-transpeptidase family protein</fullName>
    </submittedName>
</protein>